<evidence type="ECO:0000256" key="2">
    <source>
        <dbReference type="ARBA" id="ARBA00023002"/>
    </source>
</evidence>
<dbReference type="PANTHER" id="PTHR43708">
    <property type="entry name" value="CONSERVED EXPRESSED OXIDOREDUCTASE (EUROFUNG)"/>
    <property type="match status" value="1"/>
</dbReference>
<evidence type="ECO:0000313" key="6">
    <source>
        <dbReference type="Proteomes" id="UP000295096"/>
    </source>
</evidence>
<dbReference type="InterPro" id="IPR036291">
    <property type="entry name" value="NAD(P)-bd_dom_sf"/>
</dbReference>
<dbReference type="SUPFAM" id="SSF55347">
    <property type="entry name" value="Glyceraldehyde-3-phosphate dehydrogenase-like, C-terminal domain"/>
    <property type="match status" value="1"/>
</dbReference>
<name>A0A4R5QKV0_9PROT</name>
<dbReference type="Gene3D" id="3.40.50.720">
    <property type="entry name" value="NAD(P)-binding Rossmann-like Domain"/>
    <property type="match status" value="1"/>
</dbReference>
<feature type="domain" description="GFO/IDH/MocA-like oxidoreductase" evidence="4">
    <location>
        <begin position="150"/>
        <end position="281"/>
    </location>
</feature>
<accession>A0A4R5QKV0</accession>
<evidence type="ECO:0000259" key="3">
    <source>
        <dbReference type="Pfam" id="PF01408"/>
    </source>
</evidence>
<dbReference type="GO" id="GO:0016491">
    <property type="term" value="F:oxidoreductase activity"/>
    <property type="evidence" value="ECO:0007669"/>
    <property type="project" value="UniProtKB-KW"/>
</dbReference>
<keyword evidence="2" id="KW-0560">Oxidoreductase</keyword>
<keyword evidence="6" id="KW-1185">Reference proteome</keyword>
<organism evidence="5 6">
    <name type="scientific">Dankookia rubra</name>
    <dbReference type="NCBI Taxonomy" id="1442381"/>
    <lineage>
        <taxon>Bacteria</taxon>
        <taxon>Pseudomonadati</taxon>
        <taxon>Pseudomonadota</taxon>
        <taxon>Alphaproteobacteria</taxon>
        <taxon>Acetobacterales</taxon>
        <taxon>Roseomonadaceae</taxon>
        <taxon>Dankookia</taxon>
    </lineage>
</organism>
<comment type="caution">
    <text evidence="5">The sequence shown here is derived from an EMBL/GenBank/DDBJ whole genome shotgun (WGS) entry which is preliminary data.</text>
</comment>
<dbReference type="EMBL" id="SMSJ01000002">
    <property type="protein sequence ID" value="TDH64110.1"/>
    <property type="molecule type" value="Genomic_DNA"/>
</dbReference>
<dbReference type="OrthoDB" id="9801953at2"/>
<sequence>MATRRIGIIVHGATSRIGTTQHLMNSLLPIRAEGGLPLANGDRLVPDPILVGRSADKLAALTARLGVERWTTDLDAALADPDDEVFFECAFGGGRVGLAKRALAAGKHIHLEKPVAESMAEVLDLRAVAEAAGRKHAVMQDKIHLPGLVKLKTVLDLGTLGKLLSMKLEFGWWVFDGEHIPAQRTSWNYRKATGGGLVLDMFPHWRYVIDHLFGAPTALTCHMRTAQPKRWNEQHQPYDVDVEDEARAILEFPGGMVGEVFSSWATRIRRDDMLVVTAEGTMGSAVATLHQCWTQSLANTPKPVFPVQAPQTIDFRETWAEVPELLPFKNSYRQAWEAYLRHVAEDAPNTACLLQAARGLQLIEACHASHRQRRWVDLPAMQG</sequence>
<dbReference type="Pfam" id="PF01408">
    <property type="entry name" value="GFO_IDH_MocA"/>
    <property type="match status" value="1"/>
</dbReference>
<comment type="similarity">
    <text evidence="1">Belongs to the Gfo/Idh/MocA family.</text>
</comment>
<proteinExistence type="inferred from homology"/>
<dbReference type="SUPFAM" id="SSF51735">
    <property type="entry name" value="NAD(P)-binding Rossmann-fold domains"/>
    <property type="match status" value="1"/>
</dbReference>
<reference evidence="5 6" key="1">
    <citation type="journal article" date="2016" name="J. Microbiol.">
        <title>Dankookia rubra gen. nov., sp. nov., an alphaproteobacterium isolated from sediment of a shallow stream.</title>
        <authorList>
            <person name="Kim W.H."/>
            <person name="Kim D.H."/>
            <person name="Kang K."/>
            <person name="Ahn T.Y."/>
        </authorList>
    </citation>
    <scope>NUCLEOTIDE SEQUENCE [LARGE SCALE GENOMIC DNA]</scope>
    <source>
        <strain evidence="5 6">JCM30602</strain>
    </source>
</reference>
<dbReference type="GO" id="GO:0000166">
    <property type="term" value="F:nucleotide binding"/>
    <property type="evidence" value="ECO:0007669"/>
    <property type="project" value="InterPro"/>
</dbReference>
<dbReference type="InterPro" id="IPR055170">
    <property type="entry name" value="GFO_IDH_MocA-like_dom"/>
</dbReference>
<dbReference type="AlphaFoldDB" id="A0A4R5QKV0"/>
<protein>
    <submittedName>
        <fullName evidence="5">Gfo/Idh/MocA family oxidoreductase</fullName>
    </submittedName>
</protein>
<dbReference type="Gene3D" id="3.30.360.10">
    <property type="entry name" value="Dihydrodipicolinate Reductase, domain 2"/>
    <property type="match status" value="1"/>
</dbReference>
<evidence type="ECO:0000256" key="1">
    <source>
        <dbReference type="ARBA" id="ARBA00010928"/>
    </source>
</evidence>
<dbReference type="PANTHER" id="PTHR43708:SF5">
    <property type="entry name" value="CONSERVED EXPRESSED OXIDOREDUCTASE (EUROFUNG)-RELATED"/>
    <property type="match status" value="1"/>
</dbReference>
<evidence type="ECO:0000313" key="5">
    <source>
        <dbReference type="EMBL" id="TDH64110.1"/>
    </source>
</evidence>
<gene>
    <name evidence="5" type="ORF">E2C06_01815</name>
</gene>
<dbReference type="Proteomes" id="UP000295096">
    <property type="component" value="Unassembled WGS sequence"/>
</dbReference>
<dbReference type="InterPro" id="IPR000683">
    <property type="entry name" value="Gfo/Idh/MocA-like_OxRdtase_N"/>
</dbReference>
<feature type="domain" description="Gfo/Idh/MocA-like oxidoreductase N-terminal" evidence="3">
    <location>
        <begin position="52"/>
        <end position="137"/>
    </location>
</feature>
<dbReference type="Pfam" id="PF22725">
    <property type="entry name" value="GFO_IDH_MocA_C3"/>
    <property type="match status" value="1"/>
</dbReference>
<dbReference type="InterPro" id="IPR051317">
    <property type="entry name" value="Gfo/Idh/MocA_oxidoreduct"/>
</dbReference>
<evidence type="ECO:0000259" key="4">
    <source>
        <dbReference type="Pfam" id="PF22725"/>
    </source>
</evidence>
<dbReference type="RefSeq" id="WP_133286875.1">
    <property type="nucleotide sequence ID" value="NZ_SMSJ01000002.1"/>
</dbReference>